<keyword evidence="3 6" id="KW-0812">Transmembrane</keyword>
<organism evidence="8 9">
    <name type="scientific">Pueribacillus theae</name>
    <dbReference type="NCBI Taxonomy" id="2171751"/>
    <lineage>
        <taxon>Bacteria</taxon>
        <taxon>Bacillati</taxon>
        <taxon>Bacillota</taxon>
        <taxon>Bacilli</taxon>
        <taxon>Bacillales</taxon>
        <taxon>Bacillaceae</taxon>
        <taxon>Pueribacillus</taxon>
    </lineage>
</organism>
<evidence type="ECO:0000256" key="6">
    <source>
        <dbReference type="SAM" id="Phobius"/>
    </source>
</evidence>
<keyword evidence="2" id="KW-0813">Transport</keyword>
<evidence type="ECO:0000256" key="4">
    <source>
        <dbReference type="ARBA" id="ARBA00022989"/>
    </source>
</evidence>
<dbReference type="SUPFAM" id="SSF103473">
    <property type="entry name" value="MFS general substrate transporter"/>
    <property type="match status" value="1"/>
</dbReference>
<comment type="subcellular location">
    <subcellularLocation>
        <location evidence="1">Cell membrane</location>
        <topology evidence="1">Multi-pass membrane protein</topology>
    </subcellularLocation>
</comment>
<comment type="caution">
    <text evidence="8">The sequence shown here is derived from an EMBL/GenBank/DDBJ whole genome shotgun (WGS) entry which is preliminary data.</text>
</comment>
<dbReference type="InterPro" id="IPR052524">
    <property type="entry name" value="MFS_Cyanate_Porter"/>
</dbReference>
<dbReference type="PANTHER" id="PTHR23523:SF2">
    <property type="entry name" value="2-NITROIMIDAZOLE TRANSPORTER"/>
    <property type="match status" value="1"/>
</dbReference>
<feature type="transmembrane region" description="Helical" evidence="6">
    <location>
        <begin position="366"/>
        <end position="388"/>
    </location>
</feature>
<gene>
    <name evidence="8" type="ORF">DCC39_10850</name>
</gene>
<dbReference type="EMBL" id="QCZG01000021">
    <property type="protein sequence ID" value="PWA10660.1"/>
    <property type="molecule type" value="Genomic_DNA"/>
</dbReference>
<feature type="transmembrane region" description="Helical" evidence="6">
    <location>
        <begin position="277"/>
        <end position="295"/>
    </location>
</feature>
<feature type="transmembrane region" description="Helical" evidence="6">
    <location>
        <begin position="47"/>
        <end position="67"/>
    </location>
</feature>
<dbReference type="OrthoDB" id="9797740at2"/>
<evidence type="ECO:0000256" key="2">
    <source>
        <dbReference type="ARBA" id="ARBA00022448"/>
    </source>
</evidence>
<evidence type="ECO:0000256" key="3">
    <source>
        <dbReference type="ARBA" id="ARBA00022692"/>
    </source>
</evidence>
<dbReference type="RefSeq" id="WP_116554924.1">
    <property type="nucleotide sequence ID" value="NZ_QCZG01000021.1"/>
</dbReference>
<evidence type="ECO:0000256" key="5">
    <source>
        <dbReference type="ARBA" id="ARBA00023136"/>
    </source>
</evidence>
<keyword evidence="9" id="KW-1185">Reference proteome</keyword>
<protein>
    <submittedName>
        <fullName evidence="8">MFS transporter</fullName>
    </submittedName>
</protein>
<name>A0A2U1JZJ1_9BACI</name>
<proteinExistence type="predicted"/>
<dbReference type="CDD" id="cd17339">
    <property type="entry name" value="MFS_NIMT_CynX_like"/>
    <property type="match status" value="1"/>
</dbReference>
<feature type="transmembrane region" description="Helical" evidence="6">
    <location>
        <begin position="211"/>
        <end position="233"/>
    </location>
</feature>
<dbReference type="Proteomes" id="UP000245998">
    <property type="component" value="Unassembled WGS sequence"/>
</dbReference>
<dbReference type="Pfam" id="PF07690">
    <property type="entry name" value="MFS_1"/>
    <property type="match status" value="1"/>
</dbReference>
<feature type="transmembrane region" description="Helical" evidence="6">
    <location>
        <begin position="79"/>
        <end position="96"/>
    </location>
</feature>
<dbReference type="Gene3D" id="1.20.1250.20">
    <property type="entry name" value="MFS general substrate transporter like domains"/>
    <property type="match status" value="1"/>
</dbReference>
<feature type="transmembrane region" description="Helical" evidence="6">
    <location>
        <begin position="245"/>
        <end position="265"/>
    </location>
</feature>
<dbReference type="PANTHER" id="PTHR23523">
    <property type="match status" value="1"/>
</dbReference>
<dbReference type="GO" id="GO:0022857">
    <property type="term" value="F:transmembrane transporter activity"/>
    <property type="evidence" value="ECO:0007669"/>
    <property type="project" value="InterPro"/>
</dbReference>
<sequence>MQSPANDARRAFLIIGIIFVAFNLRPAITSVGPLIPFIRNDLGISNGVAGFITTLPLLSFAALSPLAPKIGKRISNERTIFLGLILLAVGIGIRSIGLIETLLLGTFLIGLGVAICNVLLPSIVKERYPTKVGVVTSVYSTSMGIFAASASGVSVPLAQTFGLGWQTSLAIWAALAFIALLLWSPQLGKQNKIGQIRQTVQKRQSLLRSTLAWQVTLFMGLQSFLFYCTIAWLPDILHSQGITVAAAGWLLAIMQFAGLPSTFITPMLADKLSNQKGIVVTVSFLYIIGLVGLFISSNLMFAVLSVIFIGFAQGSSISLSLAFLSLRAADASEAASLSGMAQSFGYLLAAVGPIFIGFLFDKTLSWTASMMTLVIVAVAMCGAGIGAGRNEFVSVPSKGESS</sequence>
<keyword evidence="5 6" id="KW-0472">Membrane</keyword>
<feature type="transmembrane region" description="Helical" evidence="6">
    <location>
        <begin position="12"/>
        <end position="35"/>
    </location>
</feature>
<dbReference type="GO" id="GO:0005886">
    <property type="term" value="C:plasma membrane"/>
    <property type="evidence" value="ECO:0007669"/>
    <property type="project" value="UniProtKB-SubCell"/>
</dbReference>
<feature type="transmembrane region" description="Helical" evidence="6">
    <location>
        <begin position="163"/>
        <end position="183"/>
    </location>
</feature>
<feature type="transmembrane region" description="Helical" evidence="6">
    <location>
        <begin position="301"/>
        <end position="324"/>
    </location>
</feature>
<evidence type="ECO:0000256" key="1">
    <source>
        <dbReference type="ARBA" id="ARBA00004651"/>
    </source>
</evidence>
<dbReference type="AlphaFoldDB" id="A0A2U1JZJ1"/>
<keyword evidence="4 6" id="KW-1133">Transmembrane helix</keyword>
<accession>A0A2U1JZJ1</accession>
<feature type="domain" description="Major facilitator superfamily (MFS) profile" evidence="7">
    <location>
        <begin position="11"/>
        <end position="391"/>
    </location>
</feature>
<feature type="transmembrane region" description="Helical" evidence="6">
    <location>
        <begin position="132"/>
        <end position="157"/>
    </location>
</feature>
<dbReference type="PROSITE" id="PS50850">
    <property type="entry name" value="MFS"/>
    <property type="match status" value="1"/>
</dbReference>
<evidence type="ECO:0000313" key="8">
    <source>
        <dbReference type="EMBL" id="PWA10660.1"/>
    </source>
</evidence>
<reference evidence="8 9" key="1">
    <citation type="submission" date="2018-04" db="EMBL/GenBank/DDBJ databases">
        <title>Camelliibacillus theae gen. nov., sp. nov., isolated from Pu'er tea.</title>
        <authorList>
            <person name="Niu L."/>
        </authorList>
    </citation>
    <scope>NUCLEOTIDE SEQUENCE [LARGE SCALE GENOMIC DNA]</scope>
    <source>
        <strain evidence="8 9">T8</strain>
    </source>
</reference>
<dbReference type="InterPro" id="IPR036259">
    <property type="entry name" value="MFS_trans_sf"/>
</dbReference>
<dbReference type="InterPro" id="IPR011701">
    <property type="entry name" value="MFS"/>
</dbReference>
<feature type="transmembrane region" description="Helical" evidence="6">
    <location>
        <begin position="344"/>
        <end position="360"/>
    </location>
</feature>
<evidence type="ECO:0000313" key="9">
    <source>
        <dbReference type="Proteomes" id="UP000245998"/>
    </source>
</evidence>
<evidence type="ECO:0000259" key="7">
    <source>
        <dbReference type="PROSITE" id="PS50850"/>
    </source>
</evidence>
<dbReference type="InterPro" id="IPR020846">
    <property type="entry name" value="MFS_dom"/>
</dbReference>
<feature type="transmembrane region" description="Helical" evidence="6">
    <location>
        <begin position="102"/>
        <end position="120"/>
    </location>
</feature>